<protein>
    <recommendedName>
        <fullName evidence="9">Phosphopantetheine adenylyltransferase</fullName>
        <ecNumber evidence="9">2.7.7.3</ecNumber>
    </recommendedName>
    <alternativeName>
        <fullName evidence="9">Dephospho-CoA pyrophosphorylase</fullName>
    </alternativeName>
    <alternativeName>
        <fullName evidence="9">Pantetheine-phosphate adenylyltransferase</fullName>
        <shortName evidence="9">PPAT</shortName>
    </alternativeName>
</protein>
<feature type="binding site" evidence="9">
    <location>
        <begin position="88"/>
        <end position="90"/>
    </location>
    <ligand>
        <name>ATP</name>
        <dbReference type="ChEBI" id="CHEBI:30616"/>
    </ligand>
</feature>
<keyword evidence="5 9" id="KW-0067">ATP-binding</keyword>
<feature type="binding site" evidence="9">
    <location>
        <begin position="123"/>
        <end position="129"/>
    </location>
    <ligand>
        <name>ATP</name>
        <dbReference type="ChEBI" id="CHEBI:30616"/>
    </ligand>
</feature>
<evidence type="ECO:0000256" key="2">
    <source>
        <dbReference type="ARBA" id="ARBA00022679"/>
    </source>
</evidence>
<dbReference type="UniPathway" id="UPA00241">
    <property type="reaction ID" value="UER00355"/>
</dbReference>
<dbReference type="Pfam" id="PF01467">
    <property type="entry name" value="CTP_transf_like"/>
    <property type="match status" value="1"/>
</dbReference>
<evidence type="ECO:0000256" key="4">
    <source>
        <dbReference type="ARBA" id="ARBA00022741"/>
    </source>
</evidence>
<comment type="catalytic activity">
    <reaction evidence="8 9">
        <text>(R)-4'-phosphopantetheine + ATP + H(+) = 3'-dephospho-CoA + diphosphate</text>
        <dbReference type="Rhea" id="RHEA:19801"/>
        <dbReference type="ChEBI" id="CHEBI:15378"/>
        <dbReference type="ChEBI" id="CHEBI:30616"/>
        <dbReference type="ChEBI" id="CHEBI:33019"/>
        <dbReference type="ChEBI" id="CHEBI:57328"/>
        <dbReference type="ChEBI" id="CHEBI:61723"/>
        <dbReference type="EC" id="2.7.7.3"/>
    </reaction>
</comment>
<dbReference type="PANTHER" id="PTHR21342">
    <property type="entry name" value="PHOSPHOPANTETHEINE ADENYLYLTRANSFERASE"/>
    <property type="match status" value="1"/>
</dbReference>
<dbReference type="CDD" id="cd02163">
    <property type="entry name" value="PPAT"/>
    <property type="match status" value="1"/>
</dbReference>
<dbReference type="SUPFAM" id="SSF52374">
    <property type="entry name" value="Nucleotidylyl transferase"/>
    <property type="match status" value="1"/>
</dbReference>
<dbReference type="Gene3D" id="3.40.50.620">
    <property type="entry name" value="HUPs"/>
    <property type="match status" value="1"/>
</dbReference>
<dbReference type="GO" id="GO:0005737">
    <property type="term" value="C:cytoplasm"/>
    <property type="evidence" value="ECO:0007669"/>
    <property type="project" value="UniProtKB-SubCell"/>
</dbReference>
<dbReference type="Proteomes" id="UP000051586">
    <property type="component" value="Unassembled WGS sequence"/>
</dbReference>
<keyword evidence="7 9" id="KW-0173">Coenzyme A biosynthesis</keyword>
<comment type="similarity">
    <text evidence="9">Belongs to the bacterial CoaD family.</text>
</comment>
<feature type="binding site" evidence="9">
    <location>
        <begin position="9"/>
        <end position="10"/>
    </location>
    <ligand>
        <name>ATP</name>
        <dbReference type="ChEBI" id="CHEBI:30616"/>
    </ligand>
</feature>
<feature type="binding site" evidence="9">
    <location>
        <position position="98"/>
    </location>
    <ligand>
        <name>ATP</name>
        <dbReference type="ChEBI" id="CHEBI:30616"/>
    </ligand>
</feature>
<dbReference type="HAMAP" id="MF_00151">
    <property type="entry name" value="PPAT_bact"/>
    <property type="match status" value="1"/>
</dbReference>
<dbReference type="GO" id="GO:0005524">
    <property type="term" value="F:ATP binding"/>
    <property type="evidence" value="ECO:0007669"/>
    <property type="project" value="UniProtKB-KW"/>
</dbReference>
<evidence type="ECO:0000259" key="10">
    <source>
        <dbReference type="Pfam" id="PF01467"/>
    </source>
</evidence>
<accession>A0A0R2CJ58</accession>
<organism evidence="11 12">
    <name type="scientific">Fructilactobacillus florum DSM 22689 = JCM 16035</name>
    <dbReference type="NCBI Taxonomy" id="1423745"/>
    <lineage>
        <taxon>Bacteria</taxon>
        <taxon>Bacillati</taxon>
        <taxon>Bacillota</taxon>
        <taxon>Bacilli</taxon>
        <taxon>Lactobacillales</taxon>
        <taxon>Lactobacillaceae</taxon>
        <taxon>Fructilactobacillus</taxon>
    </lineage>
</organism>
<dbReference type="GO" id="GO:0004595">
    <property type="term" value="F:pantetheine-phosphate adenylyltransferase activity"/>
    <property type="evidence" value="ECO:0007669"/>
    <property type="project" value="UniProtKB-UniRule"/>
</dbReference>
<dbReference type="InterPro" id="IPR014729">
    <property type="entry name" value="Rossmann-like_a/b/a_fold"/>
</dbReference>
<comment type="pathway">
    <text evidence="9">Cofactor biosynthesis; coenzyme A biosynthesis; CoA from (R)-pantothenate: step 4/5.</text>
</comment>
<keyword evidence="3 9" id="KW-0548">Nucleotidyltransferase</keyword>
<dbReference type="RefSeq" id="WP_009167145.1">
    <property type="nucleotide sequence ID" value="NZ_AYZI01000004.1"/>
</dbReference>
<comment type="function">
    <text evidence="9">Reversibly transfers an adenylyl group from ATP to 4'-phosphopantetheine, yielding dephospho-CoA (dPCoA) and pyrophosphate.</text>
</comment>
<keyword evidence="6 9" id="KW-0460">Magnesium</keyword>
<name>A0A0R2CJ58_9LACO</name>
<feature type="binding site" evidence="9">
    <location>
        <position position="9"/>
    </location>
    <ligand>
        <name>substrate</name>
    </ligand>
</feature>
<dbReference type="EMBL" id="AYZI01000004">
    <property type="protein sequence ID" value="KRM91677.1"/>
    <property type="molecule type" value="Genomic_DNA"/>
</dbReference>
<reference evidence="11 12" key="1">
    <citation type="journal article" date="2015" name="Genome Announc.">
        <title>Expanding the biotechnology potential of lactobacilli through comparative genomics of 213 strains and associated genera.</title>
        <authorList>
            <person name="Sun Z."/>
            <person name="Harris H.M."/>
            <person name="McCann A."/>
            <person name="Guo C."/>
            <person name="Argimon S."/>
            <person name="Zhang W."/>
            <person name="Yang X."/>
            <person name="Jeffery I.B."/>
            <person name="Cooney J.C."/>
            <person name="Kagawa T.F."/>
            <person name="Liu W."/>
            <person name="Song Y."/>
            <person name="Salvetti E."/>
            <person name="Wrobel A."/>
            <person name="Rasinkangas P."/>
            <person name="Parkhill J."/>
            <person name="Rea M.C."/>
            <person name="O'Sullivan O."/>
            <person name="Ritari J."/>
            <person name="Douillard F.P."/>
            <person name="Paul Ross R."/>
            <person name="Yang R."/>
            <person name="Briner A.E."/>
            <person name="Felis G.E."/>
            <person name="de Vos W.M."/>
            <person name="Barrangou R."/>
            <person name="Klaenhammer T.R."/>
            <person name="Caufield P.W."/>
            <person name="Cui Y."/>
            <person name="Zhang H."/>
            <person name="O'Toole P.W."/>
        </authorList>
    </citation>
    <scope>NUCLEOTIDE SEQUENCE [LARGE SCALE GENOMIC DNA]</scope>
    <source>
        <strain evidence="11 12">DSM 22689</strain>
    </source>
</reference>
<comment type="cofactor">
    <cofactor evidence="9">
        <name>Mg(2+)</name>
        <dbReference type="ChEBI" id="CHEBI:18420"/>
    </cofactor>
</comment>
<keyword evidence="4 9" id="KW-0547">Nucleotide-binding</keyword>
<dbReference type="InterPro" id="IPR001980">
    <property type="entry name" value="PPAT"/>
</dbReference>
<dbReference type="GO" id="GO:0015937">
    <property type="term" value="P:coenzyme A biosynthetic process"/>
    <property type="evidence" value="ECO:0007669"/>
    <property type="project" value="UniProtKB-UniRule"/>
</dbReference>
<comment type="caution">
    <text evidence="11">The sequence shown here is derived from an EMBL/GenBank/DDBJ whole genome shotgun (WGS) entry which is preliminary data.</text>
</comment>
<dbReference type="InterPro" id="IPR004821">
    <property type="entry name" value="Cyt_trans-like"/>
</dbReference>
<comment type="subunit">
    <text evidence="9">Homohexamer.</text>
</comment>
<sequence>MKKAVYPGSFDPLTNGHLNIIRRASTIFDEVTVAIGRNPEKKTLFSVSERIQLLQCCTTELKNVTIKSYQGLTADFVRSEHTNIVIRGTRNSRDFVYEQEIANLNNLLDADIETMLLFANRDYELISSSMVKEINRFDGDVRQFVPDQVFKALKEKNHEKN</sequence>
<feature type="binding site" evidence="9">
    <location>
        <position position="87"/>
    </location>
    <ligand>
        <name>substrate</name>
    </ligand>
</feature>
<dbReference type="EC" id="2.7.7.3" evidence="9"/>
<dbReference type="NCBIfam" id="TIGR00125">
    <property type="entry name" value="cyt_tran_rel"/>
    <property type="match status" value="1"/>
</dbReference>
<comment type="subcellular location">
    <subcellularLocation>
        <location evidence="9">Cytoplasm</location>
    </subcellularLocation>
</comment>
<proteinExistence type="inferred from homology"/>
<evidence type="ECO:0000256" key="3">
    <source>
        <dbReference type="ARBA" id="ARBA00022695"/>
    </source>
</evidence>
<dbReference type="PRINTS" id="PR01020">
    <property type="entry name" value="LPSBIOSNTHSS"/>
</dbReference>
<feature type="domain" description="Cytidyltransferase-like" evidence="10">
    <location>
        <begin position="5"/>
        <end position="133"/>
    </location>
</feature>
<evidence type="ECO:0000256" key="7">
    <source>
        <dbReference type="ARBA" id="ARBA00022993"/>
    </source>
</evidence>
<dbReference type="PANTHER" id="PTHR21342:SF1">
    <property type="entry name" value="PHOSPHOPANTETHEINE ADENYLYLTRANSFERASE"/>
    <property type="match status" value="1"/>
</dbReference>
<evidence type="ECO:0000256" key="8">
    <source>
        <dbReference type="ARBA" id="ARBA00029346"/>
    </source>
</evidence>
<keyword evidence="2 9" id="KW-0808">Transferase</keyword>
<evidence type="ECO:0000313" key="12">
    <source>
        <dbReference type="Proteomes" id="UP000051586"/>
    </source>
</evidence>
<dbReference type="AlphaFoldDB" id="A0A0R2CJ58"/>
<dbReference type="NCBIfam" id="TIGR01510">
    <property type="entry name" value="coaD_prev_kdtB"/>
    <property type="match status" value="1"/>
</dbReference>
<evidence type="ECO:0000256" key="5">
    <source>
        <dbReference type="ARBA" id="ARBA00022840"/>
    </source>
</evidence>
<feature type="binding site" evidence="9">
    <location>
        <position position="41"/>
    </location>
    <ligand>
        <name>substrate</name>
    </ligand>
</feature>
<feature type="binding site" evidence="9">
    <location>
        <position position="73"/>
    </location>
    <ligand>
        <name>substrate</name>
    </ligand>
</feature>
<feature type="binding site" evidence="9">
    <location>
        <position position="17"/>
    </location>
    <ligand>
        <name>ATP</name>
        <dbReference type="ChEBI" id="CHEBI:30616"/>
    </ligand>
</feature>
<dbReference type="PATRIC" id="fig|1423745.4.peg.863"/>
<evidence type="ECO:0000313" key="11">
    <source>
        <dbReference type="EMBL" id="KRM91677.1"/>
    </source>
</evidence>
<evidence type="ECO:0000256" key="6">
    <source>
        <dbReference type="ARBA" id="ARBA00022842"/>
    </source>
</evidence>
<dbReference type="STRING" id="1423745.GCA_001311215_01341"/>
<evidence type="ECO:0000256" key="1">
    <source>
        <dbReference type="ARBA" id="ARBA00022490"/>
    </source>
</evidence>
<evidence type="ECO:0000256" key="9">
    <source>
        <dbReference type="HAMAP-Rule" id="MF_00151"/>
    </source>
</evidence>
<gene>
    <name evidence="9" type="primary">coaD</name>
    <name evidence="11" type="ORF">FC87_GL000814</name>
</gene>
<feature type="site" description="Transition state stabilizer" evidence="9">
    <location>
        <position position="17"/>
    </location>
</feature>
<keyword evidence="1 9" id="KW-0963">Cytoplasm</keyword>